<evidence type="ECO:0000313" key="3">
    <source>
        <dbReference type="EMBL" id="KAK9724392.1"/>
    </source>
</evidence>
<dbReference type="Pfam" id="PF05641">
    <property type="entry name" value="Agenet"/>
    <property type="match status" value="1"/>
</dbReference>
<dbReference type="InterPro" id="IPR008395">
    <property type="entry name" value="Agenet-like_dom"/>
</dbReference>
<proteinExistence type="predicted"/>
<accession>A0AAW1KV88</accession>
<dbReference type="PANTHER" id="PTHR36805:SF7">
    <property type="entry name" value="AGENET DOMAIN-CONTAINING PROTEIN"/>
    <property type="match status" value="1"/>
</dbReference>
<evidence type="ECO:0000256" key="1">
    <source>
        <dbReference type="SAM" id="MobiDB-lite"/>
    </source>
</evidence>
<dbReference type="EMBL" id="JBDFQZ010000005">
    <property type="protein sequence ID" value="KAK9724392.1"/>
    <property type="molecule type" value="Genomic_DNA"/>
</dbReference>
<evidence type="ECO:0000259" key="2">
    <source>
        <dbReference type="SMART" id="SM00743"/>
    </source>
</evidence>
<gene>
    <name evidence="3" type="ORF">RND81_05G069400</name>
</gene>
<dbReference type="Proteomes" id="UP001443914">
    <property type="component" value="Unassembled WGS sequence"/>
</dbReference>
<comment type="caution">
    <text evidence="3">The sequence shown here is derived from an EMBL/GenBank/DDBJ whole genome shotgun (WGS) entry which is preliminary data.</text>
</comment>
<dbReference type="AlphaFoldDB" id="A0AAW1KV88"/>
<keyword evidence="4" id="KW-1185">Reference proteome</keyword>
<organism evidence="3 4">
    <name type="scientific">Saponaria officinalis</name>
    <name type="common">Common soapwort</name>
    <name type="synonym">Lychnis saponaria</name>
    <dbReference type="NCBI Taxonomy" id="3572"/>
    <lineage>
        <taxon>Eukaryota</taxon>
        <taxon>Viridiplantae</taxon>
        <taxon>Streptophyta</taxon>
        <taxon>Embryophyta</taxon>
        <taxon>Tracheophyta</taxon>
        <taxon>Spermatophyta</taxon>
        <taxon>Magnoliopsida</taxon>
        <taxon>eudicotyledons</taxon>
        <taxon>Gunneridae</taxon>
        <taxon>Pentapetalae</taxon>
        <taxon>Caryophyllales</taxon>
        <taxon>Caryophyllaceae</taxon>
        <taxon>Caryophylleae</taxon>
        <taxon>Saponaria</taxon>
    </lineage>
</organism>
<reference evidence="3" key="1">
    <citation type="submission" date="2024-03" db="EMBL/GenBank/DDBJ databases">
        <title>WGS assembly of Saponaria officinalis var. Norfolk2.</title>
        <authorList>
            <person name="Jenkins J."/>
            <person name="Shu S."/>
            <person name="Grimwood J."/>
            <person name="Barry K."/>
            <person name="Goodstein D."/>
            <person name="Schmutz J."/>
            <person name="Leebens-Mack J."/>
            <person name="Osbourn A."/>
        </authorList>
    </citation>
    <scope>NUCLEOTIDE SEQUENCE [LARGE SCALE GENOMIC DNA]</scope>
    <source>
        <strain evidence="3">JIC</strain>
    </source>
</reference>
<dbReference type="PANTHER" id="PTHR36805">
    <property type="entry name" value="AGENET DOMAIN-CONTAINING PROTEIN"/>
    <property type="match status" value="1"/>
</dbReference>
<dbReference type="SMART" id="SM00743">
    <property type="entry name" value="Agenet"/>
    <property type="match status" value="1"/>
</dbReference>
<evidence type="ECO:0000313" key="4">
    <source>
        <dbReference type="Proteomes" id="UP001443914"/>
    </source>
</evidence>
<dbReference type="Gene3D" id="2.30.30.140">
    <property type="match status" value="1"/>
</dbReference>
<feature type="compositionally biased region" description="Polar residues" evidence="1">
    <location>
        <begin position="262"/>
        <end position="273"/>
    </location>
</feature>
<protein>
    <recommendedName>
        <fullName evidence="2">Agenet domain-containing protein</fullName>
    </recommendedName>
</protein>
<dbReference type="InterPro" id="IPR014002">
    <property type="entry name" value="Agenet_dom_plant"/>
</dbReference>
<feature type="domain" description="Agenet" evidence="2">
    <location>
        <begin position="109"/>
        <end position="169"/>
    </location>
</feature>
<feature type="region of interest" description="Disordered" evidence="1">
    <location>
        <begin position="224"/>
        <end position="277"/>
    </location>
</feature>
<sequence>MSEQPPLLFQVGQLVEARSFIQGYRGAWFRCEIKDVARDQGQIRYHVRYYDYEADGLQWLNLHEVPMISKDSKEAKRELMLRPQFPPIYRESELPDTDTILDVALVVDGCWSVGDMVDWLEEGCFWCGTITKILGDDTAEIKLPDEPVGEGLLYVGSYKDLRPSLNWSPDFGWSFPVRMESQHGHSHARLIQPLKQGVRLCRSDPLTSSWTVVLASPAQLPKSLVKGSQGTKNTKARSRLMRCKNTLNRGKDIPGEDGGQTHEGSTGSNTGGSAVQEPSAEIPVATFAEKKDPENVPAKKVTANEPIRRNSTSCDIESAIAGLEELVCKLKWLKHILKFGRPLTSQDDKWEYHEHPTVSKPK</sequence>
<name>A0AAW1KV88_SAPOF</name>